<protein>
    <submittedName>
        <fullName evidence="2">Uncharacterized protein</fullName>
    </submittedName>
</protein>
<evidence type="ECO:0000256" key="1">
    <source>
        <dbReference type="SAM" id="Phobius"/>
    </source>
</evidence>
<name>A0A7J7J9B9_BUGNE</name>
<dbReference type="InterPro" id="IPR000884">
    <property type="entry name" value="TSP1_rpt"/>
</dbReference>
<feature type="transmembrane region" description="Helical" evidence="1">
    <location>
        <begin position="1213"/>
        <end position="1232"/>
    </location>
</feature>
<dbReference type="AlphaFoldDB" id="A0A7J7J9B9"/>
<reference evidence="2" key="1">
    <citation type="submission" date="2020-06" db="EMBL/GenBank/DDBJ databases">
        <title>Draft genome of Bugula neritina, a colonial animal packing powerful symbionts and potential medicines.</title>
        <authorList>
            <person name="Rayko M."/>
        </authorList>
    </citation>
    <scope>NUCLEOTIDE SEQUENCE [LARGE SCALE GENOMIC DNA]</scope>
    <source>
        <strain evidence="2">Kwan_BN1</strain>
    </source>
</reference>
<dbReference type="OrthoDB" id="446173at2759"/>
<keyword evidence="1" id="KW-0812">Transmembrane</keyword>
<comment type="caution">
    <text evidence="2">The sequence shown here is derived from an EMBL/GenBank/DDBJ whole genome shotgun (WGS) entry which is preliminary data.</text>
</comment>
<proteinExistence type="predicted"/>
<accession>A0A7J7J9B9</accession>
<dbReference type="Proteomes" id="UP000593567">
    <property type="component" value="Unassembled WGS sequence"/>
</dbReference>
<evidence type="ECO:0000313" key="2">
    <source>
        <dbReference type="EMBL" id="KAF6022830.1"/>
    </source>
</evidence>
<keyword evidence="1" id="KW-1133">Transmembrane helix</keyword>
<sequence>MDDAASAETMMYKNYHVLPSVKYIFTSEDNVTYTTSANATQCVDNFNDSSMIAYDYLTHVCMSISTELIDTARLERSYYSTMFLPSLELLEERARSGSNPSYFQQFLETTQYQFAIADGLCINGEPYFFKRLRTTTAAAVLCLLPMSHVTRPTGSYVSDRPLWNNPYFRRFNKKVAPTFFMPGLAGMPFARYQTTAGLQRNLRDTPDSMGVYLYSVRDSSSLFTFPLQSWGFHQTIYTLSGQDQLAAAVVDNTTIISQAELYVWLRYATFSASDGDEVFTEDYKNVGDESSFILKNFSAYIHNSIAISFPPADDEHYMVTTMPELVPTVCTGEKHTTALLIDGWKDFPKLKYSSLNIVEQNLFELTNQSSSYDQLVCEVSYSLGSGNVHCWELLGLELYDSNVDSDEPCHTWPRTCSYVLITVRNEENATAWTDKVLLTGNTSLQESYCSDHCLTQCNGASYWAKIADMHHLEATLTETWVCNVPEFPVSDLDLLDLPCQPLTTQVREIPNSECDLLCPAEEPRPCCVRGQEETVQVCSHSWTAISWTQLDNISCIPEEDCDTACLNIVYEVNCTSGELLHNTTGSFESVHSGNCSTACPSWSSSTDYCFCAVNPTLQYARTCLEGSNTEGYYLDGPFTCEPGSIESSTSNKTCECPEIVKVDQCDCHSGYGRIGEECHYHHPRPIEGVCSENNVNPYVCKKKCARYSDWKSWSTCAPCGIGNENGTYTRTRSCVLPDVFDYTTDYMGSEVCTTNQTVTTDCSCGYIWSEWGSCDCSSGKQQRNRCTAKISEVKPNAVVTSKHEDKNMNKSFATTASDTGIKEILRTDKEDLIGSTTESLHTVKSASLVTEDPWCISEKGCGEYCPYYSLNWDDWEECNCQQNRRFLDCLFPSNPSGISIINPICEEPLAEYKDCNDPGCYSDWSDWTQCPCGVSHSSRTRECLDEKCSQPVEESQECQLNELTCWYPWSTWSTCLRDDNNCGRGGVKNRTRVADCSSTPNLSDICSTKNQTEFNESCIAYTCTKYGQWGEWDEWNSVKLCGRSNQTRNRYCEYSYRTVESWSKSTCDDDCWQCIVDESENRFVLLIMGLSLLSLILHSCVKKQLTEKQSMLKSVSKGKREVSCGSGNTWTDWTSCGITCGNQWGKRYRSQKCDLTEDEQISELCKDVYFLQVEPEWCFGEGKCPDNKVVPSLIPEEEKKAELPPVEYKSAPAISATIFFVSLGVICFLWLLTCLSCFSK</sequence>
<dbReference type="EMBL" id="VXIV02002800">
    <property type="protein sequence ID" value="KAF6022830.1"/>
    <property type="molecule type" value="Genomic_DNA"/>
</dbReference>
<keyword evidence="3" id="KW-1185">Reference proteome</keyword>
<dbReference type="PROSITE" id="PS50092">
    <property type="entry name" value="TSP1"/>
    <property type="match status" value="3"/>
</dbReference>
<dbReference type="SMART" id="SM00209">
    <property type="entry name" value="TSP1"/>
    <property type="match status" value="5"/>
</dbReference>
<evidence type="ECO:0000313" key="3">
    <source>
        <dbReference type="Proteomes" id="UP000593567"/>
    </source>
</evidence>
<keyword evidence="1" id="KW-0472">Membrane</keyword>
<gene>
    <name evidence="2" type="ORF">EB796_018864</name>
</gene>
<organism evidence="2 3">
    <name type="scientific">Bugula neritina</name>
    <name type="common">Brown bryozoan</name>
    <name type="synonym">Sertularia neritina</name>
    <dbReference type="NCBI Taxonomy" id="10212"/>
    <lineage>
        <taxon>Eukaryota</taxon>
        <taxon>Metazoa</taxon>
        <taxon>Spiralia</taxon>
        <taxon>Lophotrochozoa</taxon>
        <taxon>Bryozoa</taxon>
        <taxon>Gymnolaemata</taxon>
        <taxon>Cheilostomatida</taxon>
        <taxon>Flustrina</taxon>
        <taxon>Buguloidea</taxon>
        <taxon>Bugulidae</taxon>
        <taxon>Bugula</taxon>
    </lineage>
</organism>